<evidence type="ECO:0000313" key="2">
    <source>
        <dbReference type="EMBL" id="TNY23201.1"/>
    </source>
</evidence>
<reference evidence="2 3" key="1">
    <citation type="submission" date="2019-03" db="EMBL/GenBank/DDBJ databases">
        <title>Rhodosporidium diobovatum UCD-FST 08-225 genome sequencing, assembly, and annotation.</title>
        <authorList>
            <person name="Fakankun I.U."/>
            <person name="Fristensky B."/>
            <person name="Levin D.B."/>
        </authorList>
    </citation>
    <scope>NUCLEOTIDE SEQUENCE [LARGE SCALE GENOMIC DNA]</scope>
    <source>
        <strain evidence="2 3">UCD-FST 08-225</strain>
    </source>
</reference>
<evidence type="ECO:0000313" key="3">
    <source>
        <dbReference type="Proteomes" id="UP000311382"/>
    </source>
</evidence>
<feature type="compositionally biased region" description="Low complexity" evidence="1">
    <location>
        <begin position="162"/>
        <end position="189"/>
    </location>
</feature>
<gene>
    <name evidence="2" type="ORF">DMC30DRAFT_410763</name>
</gene>
<dbReference type="EMBL" id="SOZI01000014">
    <property type="protein sequence ID" value="TNY23201.1"/>
    <property type="molecule type" value="Genomic_DNA"/>
</dbReference>
<sequence>MTSAPPTPLRPLCRTRRRSSSLSSVLPCGDSSTASSPDRGPSPAWGQYRSPTRSDAKRAKRTRVGYVRPGPTPRAALVSSSSPPVPHADPGCDEQLHRFSLWTTPSPFAAAPAAGGPVDPSSAAAPTTTTTTFCASAGAFALPGVEETLNRIQRPRNASTESASFPSHASLSSSKGSFDDSSFASDSPPQSLPSASTSPDSLGASALLAAVAVAAGSGSSVALPVAPPPLRRATSCNSPMLCDGALDPLATPLCRAEELGEAERLHHVAFEQLRAATREEEEHFVERMRRWEAARGDPFRAEGDPDTMEEDDDDEVEFVAAGGADDDNDDEVEVTLDLGLGSLRANHPPAVSRSELDELARRLQAGACELEDFSLVREVQARSRSKSARV</sequence>
<keyword evidence="3" id="KW-1185">Reference proteome</keyword>
<proteinExistence type="predicted"/>
<accession>A0A5C5G5G2</accession>
<feature type="region of interest" description="Disordered" evidence="1">
    <location>
        <begin position="1"/>
        <end position="93"/>
    </location>
</feature>
<protein>
    <submittedName>
        <fullName evidence="2">Voltage gated chloride channel domain-containing protein</fullName>
    </submittedName>
</protein>
<organism evidence="2 3">
    <name type="scientific">Rhodotorula diobovata</name>
    <dbReference type="NCBI Taxonomy" id="5288"/>
    <lineage>
        <taxon>Eukaryota</taxon>
        <taxon>Fungi</taxon>
        <taxon>Dikarya</taxon>
        <taxon>Basidiomycota</taxon>
        <taxon>Pucciniomycotina</taxon>
        <taxon>Microbotryomycetes</taxon>
        <taxon>Sporidiobolales</taxon>
        <taxon>Sporidiobolaceae</taxon>
        <taxon>Rhodotorula</taxon>
    </lineage>
</organism>
<feature type="region of interest" description="Disordered" evidence="1">
    <location>
        <begin position="154"/>
        <end position="199"/>
    </location>
</feature>
<evidence type="ECO:0000256" key="1">
    <source>
        <dbReference type="SAM" id="MobiDB-lite"/>
    </source>
</evidence>
<comment type="caution">
    <text evidence="2">The sequence shown here is derived from an EMBL/GenBank/DDBJ whole genome shotgun (WGS) entry which is preliminary data.</text>
</comment>
<name>A0A5C5G5G2_9BASI</name>
<dbReference type="Proteomes" id="UP000311382">
    <property type="component" value="Unassembled WGS sequence"/>
</dbReference>
<dbReference type="AlphaFoldDB" id="A0A5C5G5G2"/>
<dbReference type="OrthoDB" id="2529817at2759"/>